<dbReference type="RefSeq" id="XP_040729385.1">
    <property type="nucleotide sequence ID" value="XM_040881645.1"/>
</dbReference>
<feature type="compositionally biased region" description="Basic and acidic residues" evidence="1">
    <location>
        <begin position="804"/>
        <end position="820"/>
    </location>
</feature>
<dbReference type="SMART" id="SM00384">
    <property type="entry name" value="AT_hook"/>
    <property type="match status" value="2"/>
</dbReference>
<feature type="compositionally biased region" description="Acidic residues" evidence="1">
    <location>
        <begin position="591"/>
        <end position="606"/>
    </location>
</feature>
<feature type="compositionally biased region" description="Basic and acidic residues" evidence="1">
    <location>
        <begin position="678"/>
        <end position="687"/>
    </location>
</feature>
<name>A0A364KMT3_TALAM</name>
<feature type="compositionally biased region" description="Polar residues" evidence="1">
    <location>
        <begin position="885"/>
        <end position="894"/>
    </location>
</feature>
<proteinExistence type="predicted"/>
<feature type="region of interest" description="Disordered" evidence="1">
    <location>
        <begin position="292"/>
        <end position="357"/>
    </location>
</feature>
<dbReference type="AlphaFoldDB" id="A0A364KMT3"/>
<dbReference type="GeneID" id="63790097"/>
<evidence type="ECO:0000256" key="1">
    <source>
        <dbReference type="SAM" id="MobiDB-lite"/>
    </source>
</evidence>
<feature type="compositionally biased region" description="Polar residues" evidence="1">
    <location>
        <begin position="81"/>
        <end position="93"/>
    </location>
</feature>
<feature type="compositionally biased region" description="Acidic residues" evidence="1">
    <location>
        <begin position="821"/>
        <end position="861"/>
    </location>
</feature>
<feature type="region of interest" description="Disordered" evidence="1">
    <location>
        <begin position="1"/>
        <end position="20"/>
    </location>
</feature>
<feature type="compositionally biased region" description="Low complexity" evidence="1">
    <location>
        <begin position="1"/>
        <end position="10"/>
    </location>
</feature>
<feature type="compositionally biased region" description="Polar residues" evidence="1">
    <location>
        <begin position="788"/>
        <end position="803"/>
    </location>
</feature>
<dbReference type="EMBL" id="MIKG01000001">
    <property type="protein sequence ID" value="RAO64868.1"/>
    <property type="molecule type" value="Genomic_DNA"/>
</dbReference>
<dbReference type="InterPro" id="IPR017956">
    <property type="entry name" value="AT_hook_DNA-bd_motif"/>
</dbReference>
<dbReference type="STRING" id="1196081.A0A364KMT3"/>
<accession>A0A364KMT3</accession>
<evidence type="ECO:0000313" key="2">
    <source>
        <dbReference type="EMBL" id="RAO64868.1"/>
    </source>
</evidence>
<comment type="caution">
    <text evidence="2">The sequence shown here is derived from an EMBL/GenBank/DDBJ whole genome shotgun (WGS) entry which is preliminary data.</text>
</comment>
<feature type="region of interest" description="Disordered" evidence="1">
    <location>
        <begin position="649"/>
        <end position="900"/>
    </location>
</feature>
<sequence>MSSVSSSASSPDALGPEGDALYLISSPVPEFSGRQSWVPPYTIQTPRRQERVPRRTPRQQSSQTMRFNDIILPTSPHMRQRSMSPTKMQSEGNLSPWRIRVTVEAEHEDDENNQDGPRKKLKPSTVTTKVPLKDEESNPPSAKKRRGRPRKSDAREKSLSPIKGSPGRTPKQQPPDSVKRPRGRPRKSMQSEPVAQSVEAVESPVRNNMKSATLDGVIEREPPAPFMTADMGPPSDASSEPDPFLDMAGSGAFEEQSPHPNSYRFSPPVVFDLADSHSAKPAQLDMSAQQATPQASVSPIRGHTGITPQNTLYAGHTPRKVRRSYPTPTSSSLVDGNAEHSTTMRQSNTTHSIADPTDVHHDYDTIMESEDFSMVSLDTLPSAKQAGLSSILGSSKGSRKPFAEKHNGAFTENTNRRTTKSPQVVTSHVLEPSITPQSKPVGLLSGHESDDQVVPVAIDTYAINASVQEPSIQPVVEKDRKNSLSLARTVRLGLSLHDTLIHQQRFDTEDSDEEEEDLASAADRLKRIFGDLDMESQRHLQAGLRFGELVARGTMRSRRLQRQKERQMIEARERESSVGEPIESLQQADTFSDDLPEEEGLSEEEEMSRTQRLEVEWQRERELVSRQIDMAGSDNVIVLDSDDVSVGNRVEDQVYKQNEVNEEEESEKDEDYGDVWQEEARNHDSSSNRHSTFASSMDEKRASTTNRRTGSSYKNTSQRYDWDPDNGEIPPLGRSRTAQLREEEADLSLLLKPRDTPKSRQYYGNGPRTASSQRLRSDRSSRYGGTSRDASSPIKRSSLGTSRVNDEPEDIKNDIGRDNEILDDDDLLKEQEEVEEKDEDDEDDEEQEHGEYEDEEQEHDQDDDRERDDVFITEEREATDEHTSFGHSVTTPDQSMPGPKQSWFRRITNNFTPGWWTASKEVPLDESQSPPFPIDERTPSLKRSRAARDAEEAMEMEQITPAISTIQSRIKGRRLSSFSSPKALATSGYFTDGHYVALKRLYWEAKRYPERFPYHPTSHRDEMLGDSLWTSDGEHGLPIAKIQFGILDRFVSELISADIRNGGRGQIGWTEDDLHKRLFSIIVGDEIRRERRQQRLLNEMR</sequence>
<feature type="compositionally biased region" description="Acidic residues" evidence="1">
    <location>
        <begin position="660"/>
        <end position="677"/>
    </location>
</feature>
<feature type="region of interest" description="Disordered" evidence="1">
    <location>
        <begin position="30"/>
        <end position="262"/>
    </location>
</feature>
<organism evidence="2 3">
    <name type="scientific">Talaromyces amestolkiae</name>
    <dbReference type="NCBI Taxonomy" id="1196081"/>
    <lineage>
        <taxon>Eukaryota</taxon>
        <taxon>Fungi</taxon>
        <taxon>Dikarya</taxon>
        <taxon>Ascomycota</taxon>
        <taxon>Pezizomycotina</taxon>
        <taxon>Eurotiomycetes</taxon>
        <taxon>Eurotiomycetidae</taxon>
        <taxon>Eurotiales</taxon>
        <taxon>Trichocomaceae</taxon>
        <taxon>Talaromyces</taxon>
        <taxon>Talaromyces sect. Talaromyces</taxon>
    </lineage>
</organism>
<feature type="region of interest" description="Disordered" evidence="1">
    <location>
        <begin position="560"/>
        <end position="613"/>
    </location>
</feature>
<dbReference type="OrthoDB" id="3946221at2759"/>
<evidence type="ECO:0000313" key="3">
    <source>
        <dbReference type="Proteomes" id="UP000249363"/>
    </source>
</evidence>
<dbReference type="Proteomes" id="UP000249363">
    <property type="component" value="Unassembled WGS sequence"/>
</dbReference>
<feature type="compositionally biased region" description="Basic and acidic residues" evidence="1">
    <location>
        <begin position="562"/>
        <end position="577"/>
    </location>
</feature>
<feature type="compositionally biased region" description="Polar residues" evidence="1">
    <location>
        <begin position="326"/>
        <end position="352"/>
    </location>
</feature>
<feature type="region of interest" description="Disordered" evidence="1">
    <location>
        <begin position="923"/>
        <end position="942"/>
    </location>
</feature>
<feature type="compositionally biased region" description="Polar residues" evidence="1">
    <location>
        <begin position="703"/>
        <end position="719"/>
    </location>
</feature>
<dbReference type="GO" id="GO:0003677">
    <property type="term" value="F:DNA binding"/>
    <property type="evidence" value="ECO:0007669"/>
    <property type="project" value="InterPro"/>
</dbReference>
<keyword evidence="3" id="KW-1185">Reference proteome</keyword>
<evidence type="ECO:0008006" key="4">
    <source>
        <dbReference type="Google" id="ProtNLM"/>
    </source>
</evidence>
<reference evidence="2 3" key="1">
    <citation type="journal article" date="2017" name="Biotechnol. Biofuels">
        <title>Differential beta-glucosidase expression as a function of carbon source availability in Talaromyces amestolkiae: a genomic and proteomic approach.</title>
        <authorList>
            <person name="de Eugenio L.I."/>
            <person name="Mendez-Liter J.A."/>
            <person name="Nieto-Dominguez M."/>
            <person name="Alonso L."/>
            <person name="Gil-Munoz J."/>
            <person name="Barriuso J."/>
            <person name="Prieto A."/>
            <person name="Martinez M.J."/>
        </authorList>
    </citation>
    <scope>NUCLEOTIDE SEQUENCE [LARGE SCALE GENOMIC DNA]</scope>
    <source>
        <strain evidence="2 3">CIB</strain>
    </source>
</reference>
<protein>
    <recommendedName>
        <fullName evidence="4">AT DNA binding protein</fullName>
    </recommendedName>
</protein>
<feature type="compositionally biased region" description="Basic and acidic residues" evidence="1">
    <location>
        <begin position="862"/>
        <end position="884"/>
    </location>
</feature>
<gene>
    <name evidence="2" type="ORF">BHQ10_000880</name>
</gene>